<keyword evidence="2" id="KW-1185">Reference proteome</keyword>
<sequence length="157" mass="18027">MLYFFTLTSSDILNVLSLIDDFSTINDIDNVEAKIDMDDGFNYSGVDYEVEGWDVEIADIEVNDNNFIFTLYSNDCFSGCQSKKSWTAEVDDNCNLTNFYLSNKKYVNTKFSIHPNPASDVIFLENDFSANKIEVYSILEQKVQSLNSKKHKHIQLI</sequence>
<evidence type="ECO:0000313" key="1">
    <source>
        <dbReference type="EMBL" id="VVU98942.1"/>
    </source>
</evidence>
<protein>
    <submittedName>
        <fullName evidence="1">Uncharacterized protein</fullName>
    </submittedName>
</protein>
<dbReference type="EMBL" id="CABVMM010000001">
    <property type="protein sequence ID" value="VVU98942.1"/>
    <property type="molecule type" value="Genomic_DNA"/>
</dbReference>
<name>A0AC61Y527_9FLAO</name>
<dbReference type="Proteomes" id="UP000356253">
    <property type="component" value="Unassembled WGS sequence"/>
</dbReference>
<accession>A0AC61Y527</accession>
<reference evidence="1" key="1">
    <citation type="submission" date="2019-09" db="EMBL/GenBank/DDBJ databases">
        <authorList>
            <person name="Rodrigo-Torres L."/>
            <person name="Arahal R. D."/>
            <person name="Lucena T."/>
        </authorList>
    </citation>
    <scope>NUCLEOTIDE SEQUENCE</scope>
    <source>
        <strain evidence="1">ISS653</strain>
    </source>
</reference>
<evidence type="ECO:0000313" key="2">
    <source>
        <dbReference type="Proteomes" id="UP000356253"/>
    </source>
</evidence>
<proteinExistence type="predicted"/>
<comment type="caution">
    <text evidence="1">The sequence shown here is derived from an EMBL/GenBank/DDBJ whole genome shotgun (WGS) entry which is preliminary data.</text>
</comment>
<organism evidence="1 2">
    <name type="scientific">Mesonia oceanica</name>
    <dbReference type="NCBI Taxonomy" id="2687242"/>
    <lineage>
        <taxon>Bacteria</taxon>
        <taxon>Pseudomonadati</taxon>
        <taxon>Bacteroidota</taxon>
        <taxon>Flavobacteriia</taxon>
        <taxon>Flavobacteriales</taxon>
        <taxon>Flavobacteriaceae</taxon>
        <taxon>Mesonia</taxon>
    </lineage>
</organism>
<gene>
    <name evidence="1" type="ORF">FVB9532_00191</name>
</gene>